<feature type="domain" description="Tetrapyrrole biosynthesis uroporphyrinogen III synthase" evidence="1">
    <location>
        <begin position="37"/>
        <end position="243"/>
    </location>
</feature>
<organism evidence="2">
    <name type="scientific">Neisseria leonii</name>
    <dbReference type="NCBI Taxonomy" id="2995413"/>
    <lineage>
        <taxon>Bacteria</taxon>
        <taxon>Pseudomonadati</taxon>
        <taxon>Pseudomonadota</taxon>
        <taxon>Betaproteobacteria</taxon>
        <taxon>Neisseriales</taxon>
        <taxon>Neisseriaceae</taxon>
        <taxon>Neisseria</taxon>
    </lineage>
</organism>
<dbReference type="GO" id="GO:0004852">
    <property type="term" value="F:uroporphyrinogen-III synthase activity"/>
    <property type="evidence" value="ECO:0007669"/>
    <property type="project" value="UniProtKB-EC"/>
</dbReference>
<keyword evidence="2" id="KW-0456">Lyase</keyword>
<gene>
    <name evidence="2" type="ORF">ORY91_001805</name>
    <name evidence="3" type="ORF">V9W64_03315</name>
</gene>
<dbReference type="EMBL" id="JAPQFL010000006">
    <property type="protein sequence ID" value="MDD9328381.1"/>
    <property type="molecule type" value="Genomic_DNA"/>
</dbReference>
<dbReference type="SUPFAM" id="SSF69618">
    <property type="entry name" value="HemD-like"/>
    <property type="match status" value="1"/>
</dbReference>
<dbReference type="InterPro" id="IPR036108">
    <property type="entry name" value="4pyrrol_syn_uPrphyn_synt_sf"/>
</dbReference>
<dbReference type="AlphaFoldDB" id="A0A9X4E5Q8"/>
<accession>A0A9X4E5Q8</accession>
<protein>
    <submittedName>
        <fullName evidence="2">Uroporphyrinogen-III synthase</fullName>
        <ecNumber evidence="2">4.2.1.75</ecNumber>
    </submittedName>
</protein>
<proteinExistence type="predicted"/>
<evidence type="ECO:0000259" key="1">
    <source>
        <dbReference type="Pfam" id="PF02602"/>
    </source>
</evidence>
<dbReference type="Pfam" id="PF02602">
    <property type="entry name" value="HEM4"/>
    <property type="match status" value="1"/>
</dbReference>
<dbReference type="Gene3D" id="3.40.50.10090">
    <property type="match status" value="2"/>
</dbReference>
<dbReference type="EC" id="4.2.1.75" evidence="2"/>
<dbReference type="CDD" id="cd06578">
    <property type="entry name" value="HemD"/>
    <property type="match status" value="1"/>
</dbReference>
<reference evidence="2" key="1">
    <citation type="submission" date="2022-10" db="EMBL/GenBank/DDBJ databases">
        <authorList>
            <person name="Boutroux M."/>
        </authorList>
    </citation>
    <scope>NUCLEOTIDE SEQUENCE</scope>
    <source>
        <strain evidence="2">51.81</strain>
    </source>
</reference>
<dbReference type="InterPro" id="IPR003754">
    <property type="entry name" value="4pyrrol_synth_uPrphyn_synth"/>
</dbReference>
<name>A0A9X4E5Q8_9NEIS</name>
<reference evidence="3" key="2">
    <citation type="submission" date="2024-02" db="EMBL/GenBank/DDBJ databases">
        <title>Neisseria leonii sp. nov.</title>
        <authorList>
            <person name="Boutroux M."/>
            <person name="Favre-Rochex S."/>
            <person name="Gorgette O."/>
            <person name="Touak G."/>
            <person name="Muhle E."/>
            <person name="Chesneau O."/>
            <person name="Clermont D."/>
            <person name="Rahi P."/>
        </authorList>
    </citation>
    <scope>NUCLEOTIDE SEQUENCE</scope>
    <source>
        <strain evidence="3">51.81</strain>
    </source>
</reference>
<evidence type="ECO:0000313" key="4">
    <source>
        <dbReference type="Proteomes" id="UP001149607"/>
    </source>
</evidence>
<evidence type="ECO:0000313" key="2">
    <source>
        <dbReference type="EMBL" id="MDD9328381.1"/>
    </source>
</evidence>
<dbReference type="EMBL" id="CP146598">
    <property type="protein sequence ID" value="WWY03779.1"/>
    <property type="molecule type" value="Genomic_DNA"/>
</dbReference>
<dbReference type="RefSeq" id="WP_274585471.1">
    <property type="nucleotide sequence ID" value="NZ_CP145811.1"/>
</dbReference>
<keyword evidence="4" id="KW-1185">Reference proteome</keyword>
<dbReference type="Proteomes" id="UP001149607">
    <property type="component" value="Chromosome"/>
</dbReference>
<sequence length="259" mass="28326">MPENGRRFPPPAPLAENGRRAAVLLVRPQARAAADSAAWQAAGWQGIAFGVMRIEPLPERHSILANLFQTASALFWVSPSAVEAAQPFFTEHVLSLPHIAVGRTTARTLRRAGCGQIHCPQDGNDSEAAAALPVWDTLPAGAAVGIIRGEGGRGWLAAQLRRRGLDVHFGEIYRRVPQTPDWTVFQTADVRAVWITSREMVRLFFDRAPPEMMQTLQSLIYFTHHPRIAADLHAAGVRQIETAGMPDAVILNPDTENPS</sequence>
<dbReference type="GO" id="GO:0033014">
    <property type="term" value="P:tetrapyrrole biosynthetic process"/>
    <property type="evidence" value="ECO:0007669"/>
    <property type="project" value="InterPro"/>
</dbReference>
<evidence type="ECO:0000313" key="3">
    <source>
        <dbReference type="EMBL" id="WWY03779.1"/>
    </source>
</evidence>